<dbReference type="Proteomes" id="UP001642406">
    <property type="component" value="Unassembled WGS sequence"/>
</dbReference>
<keyword evidence="3" id="KW-1185">Reference proteome</keyword>
<comment type="caution">
    <text evidence="2">The sequence shown here is derived from an EMBL/GenBank/DDBJ whole genome shotgun (WGS) entry which is preliminary data.</text>
</comment>
<feature type="chain" id="PRO_5045787069" evidence="1">
    <location>
        <begin position="20"/>
        <end position="244"/>
    </location>
</feature>
<proteinExistence type="predicted"/>
<evidence type="ECO:0000313" key="3">
    <source>
        <dbReference type="Proteomes" id="UP001642406"/>
    </source>
</evidence>
<gene>
    <name evidence="2" type="ORF">SBRCBS47491_009407</name>
</gene>
<accession>A0ABP0CUG0</accession>
<evidence type="ECO:0000256" key="1">
    <source>
        <dbReference type="SAM" id="SignalP"/>
    </source>
</evidence>
<name>A0ABP0CUG0_9PEZI</name>
<feature type="signal peptide" evidence="1">
    <location>
        <begin position="1"/>
        <end position="19"/>
    </location>
</feature>
<protein>
    <submittedName>
        <fullName evidence="2">Uncharacterized protein</fullName>
    </submittedName>
</protein>
<sequence>MFLALLFMMLFHPFRPCEGSPVYQKEYYPGSGYVPQFADTPLGPLIVAPDTPYVAAAGRNRLYFIDTRFDTASAQHIKLQIEMLSVPGENLYLYVDDLNATAEVRNRATGETVFHFDPAYARVFFADIMNRGNPTLQLPEHGPAGDWVVTYPRDDSKPLVPLAHRADGARDPCDEHSCDTDAECKKKGCARCVEARIENGCKEQIQNSVGKCHKAHCTKAVDTPRNDGETDASYYQRMDTLHWG</sequence>
<dbReference type="EMBL" id="CAWUHC010000147">
    <property type="protein sequence ID" value="CAK7235767.1"/>
    <property type="molecule type" value="Genomic_DNA"/>
</dbReference>
<keyword evidence="1" id="KW-0732">Signal</keyword>
<organism evidence="2 3">
    <name type="scientific">Sporothrix bragantina</name>
    <dbReference type="NCBI Taxonomy" id="671064"/>
    <lineage>
        <taxon>Eukaryota</taxon>
        <taxon>Fungi</taxon>
        <taxon>Dikarya</taxon>
        <taxon>Ascomycota</taxon>
        <taxon>Pezizomycotina</taxon>
        <taxon>Sordariomycetes</taxon>
        <taxon>Sordariomycetidae</taxon>
        <taxon>Ophiostomatales</taxon>
        <taxon>Ophiostomataceae</taxon>
        <taxon>Sporothrix</taxon>
    </lineage>
</organism>
<evidence type="ECO:0000313" key="2">
    <source>
        <dbReference type="EMBL" id="CAK7235767.1"/>
    </source>
</evidence>
<reference evidence="2 3" key="1">
    <citation type="submission" date="2024-01" db="EMBL/GenBank/DDBJ databases">
        <authorList>
            <person name="Allen C."/>
            <person name="Tagirdzhanova G."/>
        </authorList>
    </citation>
    <scope>NUCLEOTIDE SEQUENCE [LARGE SCALE GENOMIC DNA]</scope>
</reference>